<dbReference type="EMBL" id="JAESVP010000005">
    <property type="protein sequence ID" value="MBL4928776.1"/>
    <property type="molecule type" value="Genomic_DNA"/>
</dbReference>
<name>A0A8J7ST08_9RHOB</name>
<reference evidence="1" key="1">
    <citation type="submission" date="2021-01" db="EMBL/GenBank/DDBJ databases">
        <title>Genome seq and assembly of Tabrizicola sp. KVB23.</title>
        <authorList>
            <person name="Chhetri G."/>
        </authorList>
    </citation>
    <scope>NUCLEOTIDE SEQUENCE</scope>
    <source>
        <strain evidence="1">KVB23</strain>
    </source>
</reference>
<dbReference type="Proteomes" id="UP000619033">
    <property type="component" value="Unassembled WGS sequence"/>
</dbReference>
<evidence type="ECO:0000313" key="2">
    <source>
        <dbReference type="Proteomes" id="UP000619033"/>
    </source>
</evidence>
<protein>
    <submittedName>
        <fullName evidence="1">Uncharacterized protein</fullName>
    </submittedName>
</protein>
<dbReference type="AlphaFoldDB" id="A0A8J7ST08"/>
<comment type="caution">
    <text evidence="1">The sequence shown here is derived from an EMBL/GenBank/DDBJ whole genome shotgun (WGS) entry which is preliminary data.</text>
</comment>
<proteinExistence type="predicted"/>
<organism evidence="1 2">
    <name type="scientific">Fuscibacter oryzae</name>
    <dbReference type="NCBI Taxonomy" id="2803939"/>
    <lineage>
        <taxon>Bacteria</taxon>
        <taxon>Pseudomonadati</taxon>
        <taxon>Pseudomonadota</taxon>
        <taxon>Alphaproteobacteria</taxon>
        <taxon>Rhodobacterales</taxon>
        <taxon>Paracoccaceae</taxon>
        <taxon>Fuscibacter</taxon>
    </lineage>
</organism>
<accession>A0A8J7ST08</accession>
<keyword evidence="2" id="KW-1185">Reference proteome</keyword>
<sequence>MTDLSPIQGLLPKRATAGWLADLPACDMAQFRRKIKVGGQPIFLPDETSTLRQPCWRLLVQDAAGQVWRVTTPKSPLCRSLSSVQRVYQVARDAGLAELRVRIDDAPPLSER</sequence>
<gene>
    <name evidence="1" type="ORF">JI744_11730</name>
</gene>
<evidence type="ECO:0000313" key="1">
    <source>
        <dbReference type="EMBL" id="MBL4928776.1"/>
    </source>
</evidence>
<dbReference type="RefSeq" id="WP_202661102.1">
    <property type="nucleotide sequence ID" value="NZ_JAESVP010000005.1"/>
</dbReference>